<sequence>MDLHKSSRWKMMGDQIGSWLRGYDYPQTRCLQRHLPQKKHARVLMLNIHLIETRQH</sequence>
<organism evidence="1 2">
    <name type="scientific">Xenorhabdus bovienii str. puntauvense</name>
    <dbReference type="NCBI Taxonomy" id="1398201"/>
    <lineage>
        <taxon>Bacteria</taxon>
        <taxon>Pseudomonadati</taxon>
        <taxon>Pseudomonadota</taxon>
        <taxon>Gammaproteobacteria</taxon>
        <taxon>Enterobacterales</taxon>
        <taxon>Morganellaceae</taxon>
        <taxon>Xenorhabdus</taxon>
    </lineage>
</organism>
<evidence type="ECO:0000313" key="1">
    <source>
        <dbReference type="EMBL" id="CDG95771.1"/>
    </source>
</evidence>
<proteinExistence type="predicted"/>
<name>A0A077N123_XENBV</name>
<evidence type="ECO:0000313" key="2">
    <source>
        <dbReference type="Proteomes" id="UP000028511"/>
    </source>
</evidence>
<dbReference type="Proteomes" id="UP000028511">
    <property type="component" value="Unassembled WGS sequence"/>
</dbReference>
<dbReference type="HOGENOM" id="CLU_3013271_0_0_6"/>
<accession>A0A077N123</accession>
<protein>
    <submittedName>
        <fullName evidence="1">Uncharacterized protein</fullName>
    </submittedName>
</protein>
<comment type="caution">
    <text evidence="1">The sequence shown here is derived from an EMBL/GenBank/DDBJ whole genome shotgun (WGS) entry which is preliminary data.</text>
</comment>
<dbReference type="AlphaFoldDB" id="A0A077N123"/>
<reference evidence="1" key="1">
    <citation type="submission" date="2013-07" db="EMBL/GenBank/DDBJ databases">
        <title>Sub-species coevolution in mutualistic symbiosis.</title>
        <authorList>
            <person name="Murfin K."/>
            <person name="Klassen J."/>
            <person name="Lee M."/>
            <person name="Forst S."/>
            <person name="Stock P."/>
            <person name="Goodrich-Blair H."/>
        </authorList>
    </citation>
    <scope>NUCLEOTIDE SEQUENCE [LARGE SCALE GENOMIC DNA]</scope>
    <source>
        <strain evidence="1">Puntauvense</strain>
    </source>
</reference>
<gene>
    <name evidence="1" type="ORF">XBP1_1580004</name>
</gene>
<dbReference type="EMBL" id="CBSW010000066">
    <property type="protein sequence ID" value="CDG95771.1"/>
    <property type="molecule type" value="Genomic_DNA"/>
</dbReference>